<dbReference type="InterPro" id="IPR004398">
    <property type="entry name" value="RNA_MeTrfase_RsmD"/>
</dbReference>
<accession>A0ABW2QIN3</accession>
<sequence>MNMRSKSSGGARPAASAPGVVRIIGGTWKRSKLAVAAAPGLRPTPDRVRETLFNWLGQDLSGLRCLDAFAGSGALGFEAASRGATEVLLIEQAPALVASLRDNATRLQASQITVQRGDALSLMRQRAGQAWDVVFLDPPFGDGQNEALFRDALKAARDLVSSNGLLYLEAPRVWTDAELAELGWRLLRQGRAGQVAFHLLGPQAPGG</sequence>
<dbReference type="SUPFAM" id="SSF53335">
    <property type="entry name" value="S-adenosyl-L-methionine-dependent methyltransferases"/>
    <property type="match status" value="1"/>
</dbReference>
<dbReference type="PIRSF" id="PIRSF004553">
    <property type="entry name" value="CHP00095"/>
    <property type="match status" value="1"/>
</dbReference>
<dbReference type="EC" id="2.1.1.171" evidence="3"/>
<proteinExistence type="predicted"/>
<gene>
    <name evidence="3" type="primary">rsmD</name>
    <name evidence="3" type="ORF">ACFQPB_10590</name>
</gene>
<dbReference type="CDD" id="cd02440">
    <property type="entry name" value="AdoMet_MTases"/>
    <property type="match status" value="1"/>
</dbReference>
<name>A0ABW2QIN3_9BURK</name>
<dbReference type="NCBIfam" id="TIGR00095">
    <property type="entry name" value="16S rRNA (guanine(966)-N(2))-methyltransferase RsmD"/>
    <property type="match status" value="1"/>
</dbReference>
<evidence type="ECO:0000313" key="4">
    <source>
        <dbReference type="Proteomes" id="UP001596501"/>
    </source>
</evidence>
<comment type="caution">
    <text evidence="3">The sequence shown here is derived from an EMBL/GenBank/DDBJ whole genome shotgun (WGS) entry which is preliminary data.</text>
</comment>
<evidence type="ECO:0000313" key="3">
    <source>
        <dbReference type="EMBL" id="MFC7409308.1"/>
    </source>
</evidence>
<organism evidence="3 4">
    <name type="scientific">Hydrogenophaga atypica</name>
    <dbReference type="NCBI Taxonomy" id="249409"/>
    <lineage>
        <taxon>Bacteria</taxon>
        <taxon>Pseudomonadati</taxon>
        <taxon>Pseudomonadota</taxon>
        <taxon>Betaproteobacteria</taxon>
        <taxon>Burkholderiales</taxon>
        <taxon>Comamonadaceae</taxon>
        <taxon>Hydrogenophaga</taxon>
    </lineage>
</organism>
<dbReference type="InterPro" id="IPR029063">
    <property type="entry name" value="SAM-dependent_MTases_sf"/>
</dbReference>
<evidence type="ECO:0000256" key="2">
    <source>
        <dbReference type="ARBA" id="ARBA00022679"/>
    </source>
</evidence>
<dbReference type="PANTHER" id="PTHR43542">
    <property type="entry name" value="METHYLTRANSFERASE"/>
    <property type="match status" value="1"/>
</dbReference>
<dbReference type="GO" id="GO:0052913">
    <property type="term" value="F:16S rRNA (guanine(966)-N(2))-methyltransferase activity"/>
    <property type="evidence" value="ECO:0007669"/>
    <property type="project" value="UniProtKB-EC"/>
</dbReference>
<dbReference type="Gene3D" id="3.40.50.150">
    <property type="entry name" value="Vaccinia Virus protein VP39"/>
    <property type="match status" value="1"/>
</dbReference>
<dbReference type="RefSeq" id="WP_382222837.1">
    <property type="nucleotide sequence ID" value="NZ_JBHTCA010000006.1"/>
</dbReference>
<keyword evidence="4" id="KW-1185">Reference proteome</keyword>
<dbReference type="Pfam" id="PF03602">
    <property type="entry name" value="Cons_hypoth95"/>
    <property type="match status" value="1"/>
</dbReference>
<evidence type="ECO:0000256" key="1">
    <source>
        <dbReference type="ARBA" id="ARBA00022603"/>
    </source>
</evidence>
<keyword evidence="1 3" id="KW-0489">Methyltransferase</keyword>
<dbReference type="PROSITE" id="PS00092">
    <property type="entry name" value="N6_MTASE"/>
    <property type="match status" value="1"/>
</dbReference>
<dbReference type="EMBL" id="JBHTCA010000006">
    <property type="protein sequence ID" value="MFC7409308.1"/>
    <property type="molecule type" value="Genomic_DNA"/>
</dbReference>
<dbReference type="PANTHER" id="PTHR43542:SF1">
    <property type="entry name" value="METHYLTRANSFERASE"/>
    <property type="match status" value="1"/>
</dbReference>
<dbReference type="Proteomes" id="UP001596501">
    <property type="component" value="Unassembled WGS sequence"/>
</dbReference>
<keyword evidence="2 3" id="KW-0808">Transferase</keyword>
<protein>
    <submittedName>
        <fullName evidence="3">16S rRNA (Guanine(966)-N(2))-methyltransferase RsmD</fullName>
        <ecNumber evidence="3">2.1.1.171</ecNumber>
    </submittedName>
</protein>
<reference evidence="4" key="1">
    <citation type="journal article" date="2019" name="Int. J. Syst. Evol. Microbiol.">
        <title>The Global Catalogue of Microorganisms (GCM) 10K type strain sequencing project: providing services to taxonomists for standard genome sequencing and annotation.</title>
        <authorList>
            <consortium name="The Broad Institute Genomics Platform"/>
            <consortium name="The Broad Institute Genome Sequencing Center for Infectious Disease"/>
            <person name="Wu L."/>
            <person name="Ma J."/>
        </authorList>
    </citation>
    <scope>NUCLEOTIDE SEQUENCE [LARGE SCALE GENOMIC DNA]</scope>
    <source>
        <strain evidence="4">CGMCC 1.12371</strain>
    </source>
</reference>
<dbReference type="InterPro" id="IPR002052">
    <property type="entry name" value="DNA_methylase_N6_adenine_CS"/>
</dbReference>